<dbReference type="Proteomes" id="UP000662637">
    <property type="component" value="Unassembled WGS sequence"/>
</dbReference>
<evidence type="ECO:0000313" key="2">
    <source>
        <dbReference type="EMBL" id="KAF7480684.1"/>
    </source>
</evidence>
<dbReference type="Proteomes" id="UP000335636">
    <property type="component" value="Unassembled WGS sequence"/>
</dbReference>
<reference evidence="2" key="2">
    <citation type="submission" date="2020-08" db="EMBL/GenBank/DDBJ databases">
        <authorList>
            <person name="Shumante A."/>
            <person name="Zimin A.V."/>
            <person name="Puiu D."/>
            <person name="Salzberg S.L."/>
        </authorList>
    </citation>
    <scope>NUCLEOTIDE SEQUENCE</scope>
    <source>
        <strain evidence="2">WC2-LM</strain>
        <tissue evidence="2">Liver</tissue>
    </source>
</reference>
<accession>A0A5E4D0L1</accession>
<evidence type="ECO:0000313" key="3">
    <source>
        <dbReference type="EMBL" id="VTJ87596.1"/>
    </source>
</evidence>
<reference evidence="3 4" key="1">
    <citation type="submission" date="2019-04" db="EMBL/GenBank/DDBJ databases">
        <authorList>
            <person name="Alioto T."/>
            <person name="Alioto T."/>
        </authorList>
    </citation>
    <scope>NUCLEOTIDE SEQUENCE [LARGE SCALE GENOMIC DNA]</scope>
</reference>
<dbReference type="EMBL" id="CABDUW010002655">
    <property type="protein sequence ID" value="VTJ87596.1"/>
    <property type="molecule type" value="Genomic_DNA"/>
</dbReference>
<proteinExistence type="predicted"/>
<gene>
    <name evidence="2" type="ORF">GHT09_008080</name>
    <name evidence="3" type="ORF">MONAX_5E016169</name>
</gene>
<organism evidence="3 4">
    <name type="scientific">Marmota monax</name>
    <name type="common">Woodchuck</name>
    <dbReference type="NCBI Taxonomy" id="9995"/>
    <lineage>
        <taxon>Eukaryota</taxon>
        <taxon>Metazoa</taxon>
        <taxon>Chordata</taxon>
        <taxon>Craniata</taxon>
        <taxon>Vertebrata</taxon>
        <taxon>Euteleostomi</taxon>
        <taxon>Mammalia</taxon>
        <taxon>Eutheria</taxon>
        <taxon>Euarchontoglires</taxon>
        <taxon>Glires</taxon>
        <taxon>Rodentia</taxon>
        <taxon>Sciuromorpha</taxon>
        <taxon>Sciuridae</taxon>
        <taxon>Xerinae</taxon>
        <taxon>Marmotini</taxon>
        <taxon>Marmota</taxon>
    </lineage>
</organism>
<feature type="region of interest" description="Disordered" evidence="1">
    <location>
        <begin position="1"/>
        <end position="20"/>
    </location>
</feature>
<name>A0A5E4D0L1_MARMO</name>
<sequence length="99" mass="10926">MDAYQKGNQGRVGHPEVHESVENTALSSTSVTGGLGERVLLFVPPWRDCLVFRGLMKYIFAQTQPLPYLEGSGVLASLRVHFRELLPLSSEEEDSLPLG</sequence>
<evidence type="ECO:0000313" key="4">
    <source>
        <dbReference type="Proteomes" id="UP000335636"/>
    </source>
</evidence>
<keyword evidence="4" id="KW-1185">Reference proteome</keyword>
<dbReference type="EMBL" id="WJEC01000867">
    <property type="protein sequence ID" value="KAF7480684.1"/>
    <property type="molecule type" value="Genomic_DNA"/>
</dbReference>
<evidence type="ECO:0000256" key="1">
    <source>
        <dbReference type="SAM" id="MobiDB-lite"/>
    </source>
</evidence>
<dbReference type="AlphaFoldDB" id="A0A5E4D0L1"/>
<protein>
    <submittedName>
        <fullName evidence="3">Uncharacterized protein</fullName>
    </submittedName>
</protein>